<name>A0A0K1PL41_9BACT</name>
<protein>
    <submittedName>
        <fullName evidence="2">Myosin-crossreactive antigen</fullName>
    </submittedName>
</protein>
<dbReference type="KEGG" id="llu:AKJ09_00899"/>
<gene>
    <name evidence="2" type="ORF">AKJ09_00899</name>
</gene>
<reference evidence="2 3" key="1">
    <citation type="submission" date="2015-08" db="EMBL/GenBank/DDBJ databases">
        <authorList>
            <person name="Babu N.S."/>
            <person name="Beckwith C.J."/>
            <person name="Beseler K.G."/>
            <person name="Brison A."/>
            <person name="Carone J.V."/>
            <person name="Caskin T.P."/>
            <person name="Diamond M."/>
            <person name="Durham M.E."/>
            <person name="Foxe J.M."/>
            <person name="Go M."/>
            <person name="Henderson B.A."/>
            <person name="Jones I.B."/>
            <person name="McGettigan J.A."/>
            <person name="Micheletti S.J."/>
            <person name="Nasrallah M.E."/>
            <person name="Ortiz D."/>
            <person name="Piller C.R."/>
            <person name="Privatt S.R."/>
            <person name="Schneider S.L."/>
            <person name="Sharp S."/>
            <person name="Smith T.C."/>
            <person name="Stanton J.D."/>
            <person name="Ullery H.E."/>
            <person name="Wilson R.J."/>
            <person name="Serrano M.G."/>
            <person name="Buck G."/>
            <person name="Lee V."/>
            <person name="Wang Y."/>
            <person name="Carvalho R."/>
            <person name="Voegtly L."/>
            <person name="Shi R."/>
            <person name="Duckworth R."/>
            <person name="Johnson A."/>
            <person name="Loviza R."/>
            <person name="Walstead R."/>
            <person name="Shah Z."/>
            <person name="Kiflezghi M."/>
            <person name="Wade K."/>
            <person name="Ball S.L."/>
            <person name="Bradley K.W."/>
            <person name="Asai D.J."/>
            <person name="Bowman C.A."/>
            <person name="Russell D.A."/>
            <person name="Pope W.H."/>
            <person name="Jacobs-Sera D."/>
            <person name="Hendrix R.W."/>
            <person name="Hatfull G.F."/>
        </authorList>
    </citation>
    <scope>NUCLEOTIDE SEQUENCE [LARGE SCALE GENOMIC DNA]</scope>
    <source>
        <strain evidence="2 3">DSM 27648</strain>
    </source>
</reference>
<dbReference type="AlphaFoldDB" id="A0A0K1PL41"/>
<sequence length="37" mass="3908">MTGYCGDHLRGPWISGPTMGEGPEIHGPLRKSVANSV</sequence>
<dbReference type="EMBL" id="CP012333">
    <property type="protein sequence ID" value="AKU94235.1"/>
    <property type="molecule type" value="Genomic_DNA"/>
</dbReference>
<evidence type="ECO:0000313" key="3">
    <source>
        <dbReference type="Proteomes" id="UP000064967"/>
    </source>
</evidence>
<accession>A0A0K1PL41</accession>
<proteinExistence type="predicted"/>
<evidence type="ECO:0000256" key="1">
    <source>
        <dbReference type="SAM" id="MobiDB-lite"/>
    </source>
</evidence>
<feature type="region of interest" description="Disordered" evidence="1">
    <location>
        <begin position="1"/>
        <end position="37"/>
    </location>
</feature>
<evidence type="ECO:0000313" key="2">
    <source>
        <dbReference type="EMBL" id="AKU94235.1"/>
    </source>
</evidence>
<dbReference type="Proteomes" id="UP000064967">
    <property type="component" value="Chromosome"/>
</dbReference>
<organism evidence="2 3">
    <name type="scientific">Labilithrix luteola</name>
    <dbReference type="NCBI Taxonomy" id="1391654"/>
    <lineage>
        <taxon>Bacteria</taxon>
        <taxon>Pseudomonadati</taxon>
        <taxon>Myxococcota</taxon>
        <taxon>Polyangia</taxon>
        <taxon>Polyangiales</taxon>
        <taxon>Labilitrichaceae</taxon>
        <taxon>Labilithrix</taxon>
    </lineage>
</organism>
<keyword evidence="3" id="KW-1185">Reference proteome</keyword>